<keyword evidence="4" id="KW-0378">Hydrolase</keyword>
<keyword evidence="3" id="KW-0732">Signal</keyword>
<keyword evidence="8" id="KW-1185">Reference proteome</keyword>
<dbReference type="InterPro" id="IPR002137">
    <property type="entry name" value="Beta-lactam_class-D_AS"/>
</dbReference>
<dbReference type="AlphaFoldDB" id="A0A1R3KY66"/>
<dbReference type="GO" id="GO:0017001">
    <property type="term" value="P:antibiotic catabolic process"/>
    <property type="evidence" value="ECO:0007669"/>
    <property type="project" value="InterPro"/>
</dbReference>
<accession>A0A1R3KY66</accession>
<evidence type="ECO:0000256" key="1">
    <source>
        <dbReference type="ARBA" id="ARBA00007898"/>
    </source>
</evidence>
<evidence type="ECO:0000256" key="4">
    <source>
        <dbReference type="ARBA" id="ARBA00022801"/>
    </source>
</evidence>
<dbReference type="GO" id="GO:0046677">
    <property type="term" value="P:response to antibiotic"/>
    <property type="evidence" value="ECO:0007669"/>
    <property type="project" value="UniProtKB-KW"/>
</dbReference>
<evidence type="ECO:0000256" key="2">
    <source>
        <dbReference type="ARBA" id="ARBA00012865"/>
    </source>
</evidence>
<dbReference type="EMBL" id="AWUE01009962">
    <property type="protein sequence ID" value="OMP12031.1"/>
    <property type="molecule type" value="Genomic_DNA"/>
</dbReference>
<evidence type="ECO:0000256" key="3">
    <source>
        <dbReference type="ARBA" id="ARBA00022729"/>
    </source>
</evidence>
<reference evidence="8" key="1">
    <citation type="submission" date="2013-09" db="EMBL/GenBank/DDBJ databases">
        <title>Corchorus olitorius genome sequencing.</title>
        <authorList>
            <person name="Alam M."/>
            <person name="Haque M.S."/>
            <person name="Islam M.S."/>
            <person name="Emdad E.M."/>
            <person name="Islam M.M."/>
            <person name="Ahmed B."/>
            <person name="Halim A."/>
            <person name="Hossen Q.M.M."/>
            <person name="Hossain M.Z."/>
            <person name="Ahmed R."/>
            <person name="Khan M.M."/>
            <person name="Islam R."/>
            <person name="Rashid M.M."/>
            <person name="Khan S.A."/>
            <person name="Rahman M.S."/>
            <person name="Alam M."/>
            <person name="Yahiya A.S."/>
            <person name="Khan M.S."/>
            <person name="Azam M.S."/>
            <person name="Haque T."/>
            <person name="Lashkar M.Z.H."/>
            <person name="Akhand A.I."/>
            <person name="Morshed G."/>
            <person name="Roy S."/>
            <person name="Uddin K.S."/>
            <person name="Rabeya T."/>
            <person name="Hossain A.S."/>
            <person name="Chowdhury A."/>
            <person name="Snigdha A.R."/>
            <person name="Mortoza M.S."/>
            <person name="Matin S.A."/>
            <person name="Hoque S.M.E."/>
            <person name="Islam M.K."/>
            <person name="Roy D.K."/>
            <person name="Haider R."/>
            <person name="Moosa M.M."/>
            <person name="Elias S.M."/>
            <person name="Hasan A.M."/>
            <person name="Jahan S."/>
            <person name="Shafiuddin M."/>
            <person name="Mahmood N."/>
            <person name="Shommy N.S."/>
        </authorList>
    </citation>
    <scope>NUCLEOTIDE SEQUENCE [LARGE SCALE GENOMIC DNA]</scope>
    <source>
        <strain evidence="8">cv. O-4</strain>
    </source>
</reference>
<feature type="domain" description="Penicillin-binding protein transpeptidase" evidence="6">
    <location>
        <begin position="236"/>
        <end position="385"/>
    </location>
</feature>
<dbReference type="InterPro" id="IPR012338">
    <property type="entry name" value="Beta-lactam/transpept-like"/>
</dbReference>
<dbReference type="Proteomes" id="UP000187203">
    <property type="component" value="Unassembled WGS sequence"/>
</dbReference>
<dbReference type="OrthoDB" id="10675782at2759"/>
<evidence type="ECO:0000313" key="7">
    <source>
        <dbReference type="EMBL" id="OMP12031.1"/>
    </source>
</evidence>
<evidence type="ECO:0000313" key="8">
    <source>
        <dbReference type="Proteomes" id="UP000187203"/>
    </source>
</evidence>
<dbReference type="GO" id="GO:0008800">
    <property type="term" value="F:beta-lactamase activity"/>
    <property type="evidence" value="ECO:0007669"/>
    <property type="project" value="InterPro"/>
</dbReference>
<dbReference type="SUPFAM" id="SSF56601">
    <property type="entry name" value="beta-lactamase/transpeptidase-like"/>
    <property type="match status" value="1"/>
</dbReference>
<comment type="caution">
    <text evidence="7">The sequence shown here is derived from an EMBL/GenBank/DDBJ whole genome shotgun (WGS) entry which is preliminary data.</text>
</comment>
<dbReference type="EC" id="3.5.2.6" evidence="2"/>
<name>A0A1R3KY66_9ROSI</name>
<dbReference type="PROSITE" id="PS00337">
    <property type="entry name" value="BETA_LACTAMASE_D"/>
    <property type="match status" value="1"/>
</dbReference>
<sequence>MLVALAIVTGARPIMFDLLFTSMHTGGREKRQMKSQEMLQNYSQRVHFYYCILVALKLYVNSKKSGGVRGKNNFLLKWLRNAQNNTIFHPDITSEIEWLRGKIISAGPDADLEPMLQYVYETAKRAETLRLGPVSTSTLINNQQPAQNAPAATQVNARAQDYNPLITAYIAVEAKNAADDKGMWRDQSLDAQPDRVQCPFSGKVLLESGNDCSREVTPASTFKIAISLMGFDAGQVVKKIGQHRFEDYVKAFAYGNEDVSAVDVSAPGQNGVWVMSSLQISPVQQIGFLRKVVNRELHVNKHAYDMTDNITRYDVSVKGWTVHGKTGTGSPGKNNQYDPHHAYGWYVGWATKGRKKIVFAKLIQDEQVLTPNAGLRARDEVLKQMSAVIAP</sequence>
<comment type="similarity">
    <text evidence="1">Belongs to the class-D beta-lactamase family.</text>
</comment>
<organism evidence="7 8">
    <name type="scientific">Corchorus olitorius</name>
    <dbReference type="NCBI Taxonomy" id="93759"/>
    <lineage>
        <taxon>Eukaryota</taxon>
        <taxon>Viridiplantae</taxon>
        <taxon>Streptophyta</taxon>
        <taxon>Embryophyta</taxon>
        <taxon>Tracheophyta</taxon>
        <taxon>Spermatophyta</taxon>
        <taxon>Magnoliopsida</taxon>
        <taxon>eudicotyledons</taxon>
        <taxon>Gunneridae</taxon>
        <taxon>Pentapetalae</taxon>
        <taxon>rosids</taxon>
        <taxon>malvids</taxon>
        <taxon>Malvales</taxon>
        <taxon>Malvaceae</taxon>
        <taxon>Grewioideae</taxon>
        <taxon>Apeibeae</taxon>
        <taxon>Corchorus</taxon>
    </lineage>
</organism>
<dbReference type="InterPro" id="IPR001460">
    <property type="entry name" value="PCN-bd_Tpept"/>
</dbReference>
<dbReference type="GO" id="GO:0008658">
    <property type="term" value="F:penicillin binding"/>
    <property type="evidence" value="ECO:0007669"/>
    <property type="project" value="InterPro"/>
</dbReference>
<evidence type="ECO:0000259" key="6">
    <source>
        <dbReference type="Pfam" id="PF00905"/>
    </source>
</evidence>
<dbReference type="Pfam" id="PF00905">
    <property type="entry name" value="Transpeptidase"/>
    <property type="match status" value="1"/>
</dbReference>
<evidence type="ECO:0000256" key="5">
    <source>
        <dbReference type="ARBA" id="ARBA00023251"/>
    </source>
</evidence>
<protein>
    <recommendedName>
        <fullName evidence="2">beta-lactamase</fullName>
        <ecNumber evidence="2">3.5.2.6</ecNumber>
    </recommendedName>
</protein>
<keyword evidence="5" id="KW-0046">Antibiotic resistance</keyword>
<gene>
    <name evidence="7" type="ORF">COLO4_03502</name>
</gene>
<dbReference type="Gene3D" id="3.40.710.10">
    <property type="entry name" value="DD-peptidase/beta-lactamase superfamily"/>
    <property type="match status" value="2"/>
</dbReference>
<proteinExistence type="inferred from homology"/>